<comment type="caution">
    <text evidence="2">The sequence shown here is derived from an EMBL/GenBank/DDBJ whole genome shotgun (WGS) entry which is preliminary data.</text>
</comment>
<feature type="transmembrane region" description="Helical" evidence="1">
    <location>
        <begin position="63"/>
        <end position="86"/>
    </location>
</feature>
<keyword evidence="3" id="KW-1185">Reference proteome</keyword>
<dbReference type="Proteomes" id="UP000321234">
    <property type="component" value="Unassembled WGS sequence"/>
</dbReference>
<proteinExistence type="predicted"/>
<feature type="transmembrane region" description="Helical" evidence="1">
    <location>
        <begin position="92"/>
        <end position="112"/>
    </location>
</feature>
<sequence>MKRSAALVTGLVLNALSGLSGIPTLLDPTMGPAPVVINVVTGVLGIVTLVGVVLVWRWRSGRVGLGVALIAVSQVLDVMTAVPAFFADIPAGYKAAIAAGVVLTLLGVALVLPARRAAALRAAAA</sequence>
<dbReference type="EMBL" id="VKAC01000006">
    <property type="protein sequence ID" value="TXR56023.1"/>
    <property type="molecule type" value="Genomic_DNA"/>
</dbReference>
<evidence type="ECO:0000313" key="3">
    <source>
        <dbReference type="Proteomes" id="UP000321234"/>
    </source>
</evidence>
<gene>
    <name evidence="2" type="ORF">FMM08_11245</name>
</gene>
<keyword evidence="1" id="KW-1133">Transmembrane helix</keyword>
<dbReference type="OrthoDB" id="5148057at2"/>
<name>A0A5C8ZFN3_9ACTN</name>
<organism evidence="2 3">
    <name type="scientific">Quadrisphaera setariae</name>
    <dbReference type="NCBI Taxonomy" id="2593304"/>
    <lineage>
        <taxon>Bacteria</taxon>
        <taxon>Bacillati</taxon>
        <taxon>Actinomycetota</taxon>
        <taxon>Actinomycetes</taxon>
        <taxon>Kineosporiales</taxon>
        <taxon>Kineosporiaceae</taxon>
        <taxon>Quadrisphaera</taxon>
    </lineage>
</organism>
<evidence type="ECO:0000313" key="2">
    <source>
        <dbReference type="EMBL" id="TXR56023.1"/>
    </source>
</evidence>
<dbReference type="AlphaFoldDB" id="A0A5C8ZFN3"/>
<feature type="transmembrane region" description="Helical" evidence="1">
    <location>
        <begin position="37"/>
        <end position="56"/>
    </location>
</feature>
<reference evidence="2 3" key="1">
    <citation type="submission" date="2019-07" db="EMBL/GenBank/DDBJ databases">
        <title>Quadrisphaera sp. strain DD2A genome sequencing and assembly.</title>
        <authorList>
            <person name="Kim I."/>
        </authorList>
    </citation>
    <scope>NUCLEOTIDE SEQUENCE [LARGE SCALE GENOMIC DNA]</scope>
    <source>
        <strain evidence="2 3">DD2A</strain>
    </source>
</reference>
<evidence type="ECO:0000256" key="1">
    <source>
        <dbReference type="SAM" id="Phobius"/>
    </source>
</evidence>
<evidence type="ECO:0008006" key="4">
    <source>
        <dbReference type="Google" id="ProtNLM"/>
    </source>
</evidence>
<keyword evidence="1" id="KW-0812">Transmembrane</keyword>
<keyword evidence="1" id="KW-0472">Membrane</keyword>
<accession>A0A5C8ZFN3</accession>
<protein>
    <recommendedName>
        <fullName evidence="4">SPW repeat-containing protein</fullName>
    </recommendedName>
</protein>
<dbReference type="RefSeq" id="WP_147926455.1">
    <property type="nucleotide sequence ID" value="NZ_VKAC01000006.1"/>
</dbReference>